<accession>A0AA42J1M6</accession>
<protein>
    <submittedName>
        <fullName evidence="2">DUF4300 family protein</fullName>
    </submittedName>
</protein>
<feature type="domain" description="DUF4300" evidence="1">
    <location>
        <begin position="22"/>
        <end position="270"/>
    </location>
</feature>
<reference evidence="2" key="1">
    <citation type="journal article" date="2023" name="Int. J. Syst. Evol. Microbiol.">
        <title>&lt;i&gt;Holtiella tumoricola&lt;/i&gt; gen. nov. sp. nov., isolated from a human clinical sample.</title>
        <authorList>
            <person name="Allen-Vercoe E."/>
            <person name="Daigneault M.C."/>
            <person name="Vancuren S.J."/>
            <person name="Cochrane K."/>
            <person name="O'Neal L.L."/>
            <person name="Sankaranarayanan K."/>
            <person name="Lawson P.A."/>
        </authorList>
    </citation>
    <scope>NUCLEOTIDE SEQUENCE</scope>
    <source>
        <strain evidence="2">CC70A</strain>
    </source>
</reference>
<dbReference type="InterPro" id="IPR025389">
    <property type="entry name" value="DUF4300"/>
</dbReference>
<organism evidence="2 3">
    <name type="scientific">Holtiella tumoricola</name>
    <dbReference type="NCBI Taxonomy" id="3018743"/>
    <lineage>
        <taxon>Bacteria</taxon>
        <taxon>Bacillati</taxon>
        <taxon>Bacillota</taxon>
        <taxon>Clostridia</taxon>
        <taxon>Lachnospirales</taxon>
        <taxon>Cellulosilyticaceae</taxon>
        <taxon>Holtiella</taxon>
    </lineage>
</organism>
<sequence>MVLLGGLLVGCAKPNIQEGLLYTNLKDEETKQQIEKLLIQSKIDQENVKTYMEWVNDFNSRVENPEALTEGYQPMKEGVVDYNNILVTTKQTEDGRDYWETNCRLSAYLLYKDFVNTQKQIEEDAYLMFDLDAIDTMDQFAMSKEERKEFVTLFNPVQLEEDSTLDMHVAKIQEAYIERELVFDDKSNISLITLYLHDPYENKRLVGHAAVLIDTGNELVLIEKYGPPAPYQVTICKTREEVVEYLLARPDLYGDGSELPPIVMENNQVLTSY</sequence>
<proteinExistence type="predicted"/>
<evidence type="ECO:0000313" key="2">
    <source>
        <dbReference type="EMBL" id="MDA3732707.1"/>
    </source>
</evidence>
<comment type="caution">
    <text evidence="2">The sequence shown here is derived from an EMBL/GenBank/DDBJ whole genome shotgun (WGS) entry which is preliminary data.</text>
</comment>
<dbReference type="EMBL" id="JAQIFT010000053">
    <property type="protein sequence ID" value="MDA3732707.1"/>
    <property type="molecule type" value="Genomic_DNA"/>
</dbReference>
<evidence type="ECO:0000313" key="3">
    <source>
        <dbReference type="Proteomes" id="UP001169242"/>
    </source>
</evidence>
<name>A0AA42J1M6_9FIRM</name>
<gene>
    <name evidence="2" type="ORF">PBV87_14535</name>
</gene>
<evidence type="ECO:0000259" key="1">
    <source>
        <dbReference type="Pfam" id="PF14133"/>
    </source>
</evidence>
<dbReference type="Pfam" id="PF14133">
    <property type="entry name" value="DUF4300"/>
    <property type="match status" value="1"/>
</dbReference>
<keyword evidence="3" id="KW-1185">Reference proteome</keyword>
<dbReference type="Proteomes" id="UP001169242">
    <property type="component" value="Unassembled WGS sequence"/>
</dbReference>
<dbReference type="AlphaFoldDB" id="A0AA42J1M6"/>
<dbReference type="RefSeq" id="WP_271012734.1">
    <property type="nucleotide sequence ID" value="NZ_JAQIFT010000053.1"/>
</dbReference>